<evidence type="ECO:0000256" key="1">
    <source>
        <dbReference type="ARBA" id="ARBA00005189"/>
    </source>
</evidence>
<keyword evidence="2" id="KW-0444">Lipid biosynthesis</keyword>
<evidence type="ECO:0000256" key="4">
    <source>
        <dbReference type="ARBA" id="ARBA00023098"/>
    </source>
</evidence>
<feature type="domain" description="Phospholipid/glycerol acyltransferase" evidence="6">
    <location>
        <begin position="81"/>
        <end position="198"/>
    </location>
</feature>
<protein>
    <submittedName>
        <fullName evidence="7">Lysophospholipid acyltransferase family protein</fullName>
    </submittedName>
</protein>
<keyword evidence="8" id="KW-1185">Reference proteome</keyword>
<evidence type="ECO:0000313" key="8">
    <source>
        <dbReference type="Proteomes" id="UP000326944"/>
    </source>
</evidence>
<dbReference type="GO" id="GO:0006629">
    <property type="term" value="P:lipid metabolic process"/>
    <property type="evidence" value="ECO:0007669"/>
    <property type="project" value="UniProtKB-KW"/>
</dbReference>
<comment type="pathway">
    <text evidence="1">Lipid metabolism.</text>
</comment>
<evidence type="ECO:0000256" key="2">
    <source>
        <dbReference type="ARBA" id="ARBA00022516"/>
    </source>
</evidence>
<dbReference type="SUPFAM" id="SSF69593">
    <property type="entry name" value="Glycerol-3-phosphate (1)-acyltransferase"/>
    <property type="match status" value="1"/>
</dbReference>
<dbReference type="Pfam" id="PF13444">
    <property type="entry name" value="Acetyltransf_5"/>
    <property type="match status" value="1"/>
</dbReference>
<dbReference type="InterPro" id="IPR002123">
    <property type="entry name" value="Plipid/glycerol_acylTrfase"/>
</dbReference>
<sequence>MIDIQKEIHSKYPNLKNNKLINASLSKFAKTVIHEKTINDFLEEHEHLKGFEFIDAVLEYFNFDFLISDNELENIPTSGRVVIIANHPLGSLDAFVLLKLIGRVRPDVKIVANDFLAEFKSIESLLITINNFKNTQTKESIHKMYSHLEDEGALIIFPAGEVSRMTPVGVRDGRWQKGFLKIATRTNSPILPIYVGAKNSKTFYSVSTLNKKISTLLLSHEMFKQRNKSIKINIGELIPSTNIHPPSLQTAGVIELYRQHIYQLKKGRSLFKTQKAIAHPEDTKQIKKELKNAELLGSTKDGKSIYLYSNTEESIILKEIGRLREVAFRKVGEGANERRDLDKYDKYYKHIVLWDDNDLEIVGSYRIGECKEIIQSFGIDGLYNSTLFEFSGEFLEMLPDAIELGRSFVQPKYWGTRALDYLWYGIGAYLHKNPQIKYMFGPVSLSASYSPMSKDIIFNFFDNYFGDDTNLVKAKSPYNFKTDKTLLRVLNNELVKNDYKQDFKAIKKFLKNFDSSIPVLYKQYAELCEDGGIKFCAYNIDEDFASCVDSFIIVDISKIKDSQRQRYIK</sequence>
<dbReference type="InterPro" id="IPR016181">
    <property type="entry name" value="Acyl_CoA_acyltransferase"/>
</dbReference>
<dbReference type="OrthoDB" id="1113830at2"/>
<gene>
    <name evidence="7" type="ORF">FJR48_10610</name>
</gene>
<dbReference type="InterPro" id="IPR045746">
    <property type="entry name" value="ACT14924-like_Acyltransf_dom"/>
</dbReference>
<dbReference type="SMART" id="SM00563">
    <property type="entry name" value="PlsC"/>
    <property type="match status" value="1"/>
</dbReference>
<organism evidence="7 8">
    <name type="scientific">Sulfurimonas lithotrophica</name>
    <dbReference type="NCBI Taxonomy" id="2590022"/>
    <lineage>
        <taxon>Bacteria</taxon>
        <taxon>Pseudomonadati</taxon>
        <taxon>Campylobacterota</taxon>
        <taxon>Epsilonproteobacteria</taxon>
        <taxon>Campylobacterales</taxon>
        <taxon>Sulfurimonadaceae</taxon>
        <taxon>Sulfurimonas</taxon>
    </lineage>
</organism>
<dbReference type="EMBL" id="CP043617">
    <property type="protein sequence ID" value="QFR50153.1"/>
    <property type="molecule type" value="Genomic_DNA"/>
</dbReference>
<dbReference type="KEGG" id="sulg:FJR48_10610"/>
<dbReference type="RefSeq" id="WP_152308101.1">
    <property type="nucleotide sequence ID" value="NZ_CP043617.1"/>
</dbReference>
<evidence type="ECO:0000256" key="5">
    <source>
        <dbReference type="ARBA" id="ARBA00023315"/>
    </source>
</evidence>
<dbReference type="Proteomes" id="UP000326944">
    <property type="component" value="Chromosome"/>
</dbReference>
<keyword evidence="4" id="KW-0443">Lipid metabolism</keyword>
<keyword evidence="5 7" id="KW-0012">Acyltransferase</keyword>
<accession>A0A5P8P320</accession>
<dbReference type="PANTHER" id="PTHR37323">
    <property type="entry name" value="GCN5-RELATED N-ACETYLTRANSFERASE"/>
    <property type="match status" value="1"/>
</dbReference>
<evidence type="ECO:0000259" key="6">
    <source>
        <dbReference type="SMART" id="SM00563"/>
    </source>
</evidence>
<evidence type="ECO:0000256" key="3">
    <source>
        <dbReference type="ARBA" id="ARBA00022679"/>
    </source>
</evidence>
<dbReference type="AlphaFoldDB" id="A0A5P8P320"/>
<dbReference type="PANTHER" id="PTHR37323:SF1">
    <property type="entry name" value="L-ORNITHINE N(ALPHA)-ACYLTRANSFERASE"/>
    <property type="match status" value="1"/>
</dbReference>
<name>A0A5P8P320_9BACT</name>
<proteinExistence type="predicted"/>
<dbReference type="GO" id="GO:0016746">
    <property type="term" value="F:acyltransferase activity"/>
    <property type="evidence" value="ECO:0007669"/>
    <property type="project" value="UniProtKB-KW"/>
</dbReference>
<dbReference type="SUPFAM" id="SSF55729">
    <property type="entry name" value="Acyl-CoA N-acyltransferases (Nat)"/>
    <property type="match status" value="1"/>
</dbReference>
<dbReference type="CDD" id="cd07986">
    <property type="entry name" value="LPLAT_ACT14924-like"/>
    <property type="match status" value="1"/>
</dbReference>
<keyword evidence="3 7" id="KW-0808">Transferase</keyword>
<evidence type="ECO:0000313" key="7">
    <source>
        <dbReference type="EMBL" id="QFR50153.1"/>
    </source>
</evidence>
<reference evidence="7 8" key="1">
    <citation type="submission" date="2019-09" db="EMBL/GenBank/DDBJ databases">
        <title>Sulfurimonas gotlandica sp. nov., a chemoautotrophic and psychrotolerant epsilonproteobacterium isolated from a pelagic redoxcline, and an emended description of the genus Sulfurimonas.</title>
        <authorList>
            <person name="Wang S."/>
            <person name="Jiang L."/>
            <person name="Shao S."/>
        </authorList>
    </citation>
    <scope>NUCLEOTIDE SEQUENCE [LARGE SCALE GENOMIC DNA]</scope>
    <source>
        <strain evidence="7 8">GYSZ_1</strain>
    </source>
</reference>
<dbReference type="Pfam" id="PF19576">
    <property type="entry name" value="Acyltransf_2"/>
    <property type="match status" value="1"/>
</dbReference>
<dbReference type="InterPro" id="IPR052351">
    <property type="entry name" value="Ornithine_N-alpha-AT"/>
</dbReference>
<dbReference type="Gene3D" id="3.40.630.30">
    <property type="match status" value="1"/>
</dbReference>